<comment type="subcellular location">
    <subcellularLocation>
        <location evidence="1">Cell membrane</location>
        <topology evidence="1">Multi-pass membrane protein</topology>
    </subcellularLocation>
</comment>
<proteinExistence type="predicted"/>
<feature type="transmembrane region" description="Helical" evidence="5">
    <location>
        <begin position="319"/>
        <end position="339"/>
    </location>
</feature>
<feature type="transmembrane region" description="Helical" evidence="5">
    <location>
        <begin position="450"/>
        <end position="469"/>
    </location>
</feature>
<protein>
    <submittedName>
        <fullName evidence="7">MFS transporter</fullName>
    </submittedName>
</protein>
<evidence type="ECO:0000313" key="8">
    <source>
        <dbReference type="Proteomes" id="UP000319514"/>
    </source>
</evidence>
<feature type="transmembrane region" description="Helical" evidence="5">
    <location>
        <begin position="254"/>
        <end position="274"/>
    </location>
</feature>
<dbReference type="PROSITE" id="PS00217">
    <property type="entry name" value="SUGAR_TRANSPORT_2"/>
    <property type="match status" value="1"/>
</dbReference>
<dbReference type="GO" id="GO:0022857">
    <property type="term" value="F:transmembrane transporter activity"/>
    <property type="evidence" value="ECO:0007669"/>
    <property type="project" value="InterPro"/>
</dbReference>
<feature type="transmembrane region" description="Helical" evidence="5">
    <location>
        <begin position="31"/>
        <end position="54"/>
    </location>
</feature>
<evidence type="ECO:0000259" key="6">
    <source>
        <dbReference type="PROSITE" id="PS50850"/>
    </source>
</evidence>
<feature type="transmembrane region" description="Helical" evidence="5">
    <location>
        <begin position="351"/>
        <end position="373"/>
    </location>
</feature>
<evidence type="ECO:0000256" key="1">
    <source>
        <dbReference type="ARBA" id="ARBA00004651"/>
    </source>
</evidence>
<sequence>MDDMTATTPDLSPATTAPAPARGPMAPAYRLVTLAIVALVTTVAFEAMAISTAMPVVARELDAVRSYSLAFSVMLTAQLLGIVLAGVWSDRRGPLPGLIAGQVLLAGGSAVAGLATSFPTLLAGRFVAGLGGGLVVVALYVVIGRAYPDALRPKVFTWVSAAWVLPALVGPPVAGWLATQLSWRWVFLVVVPAVALTLLAVLSQRSRLADECDRRDVAADERAAHRRTAWLGLGVATAAAALQWGSQALVPPQAWPIALTALGVVVLGATAPRLLPRGTLRMARGLPSVVLSRFLLTAAFNGSLAFVPLMLVSQRHLKATEAGIVLTIGALGWSFGSWVQGRDAFLRRRTGLVMAGGTSLTLGIAGIAVVAAAGLPSVLVGVCQVLAGLGMGLAMSTTSVLSLQLASEAERGRASSALQLADALGSVLGIATSGAVFAALHHANGQDTRVFVLIWSGMAAVAALVVLGGHRSRT</sequence>
<dbReference type="InterPro" id="IPR036259">
    <property type="entry name" value="MFS_trans_sf"/>
</dbReference>
<dbReference type="SUPFAM" id="SSF103473">
    <property type="entry name" value="MFS general substrate transporter"/>
    <property type="match status" value="1"/>
</dbReference>
<reference evidence="7 8" key="1">
    <citation type="submission" date="2019-06" db="EMBL/GenBank/DDBJ databases">
        <title>Sequencing the genomes of 1000 actinobacteria strains.</title>
        <authorList>
            <person name="Klenk H.-P."/>
        </authorList>
    </citation>
    <scope>NUCLEOTIDE SEQUENCE [LARGE SCALE GENOMIC DNA]</scope>
    <source>
        <strain evidence="7 8">DSM 18082</strain>
    </source>
</reference>
<keyword evidence="8" id="KW-1185">Reference proteome</keyword>
<dbReference type="OrthoDB" id="9778875at2"/>
<gene>
    <name evidence="7" type="ORF">FB474_0992</name>
</gene>
<feature type="transmembrane region" description="Helical" evidence="5">
    <location>
        <begin position="155"/>
        <end position="177"/>
    </location>
</feature>
<keyword evidence="4 5" id="KW-0472">Membrane</keyword>
<feature type="transmembrane region" description="Helical" evidence="5">
    <location>
        <begin position="294"/>
        <end position="313"/>
    </location>
</feature>
<dbReference type="Gene3D" id="1.20.1250.20">
    <property type="entry name" value="MFS general substrate transporter like domains"/>
    <property type="match status" value="2"/>
</dbReference>
<dbReference type="AlphaFoldDB" id="A0A542ZHJ9"/>
<dbReference type="InterPro" id="IPR011701">
    <property type="entry name" value="MFS"/>
</dbReference>
<dbReference type="PANTHER" id="PTHR23501">
    <property type="entry name" value="MAJOR FACILITATOR SUPERFAMILY"/>
    <property type="match status" value="1"/>
</dbReference>
<dbReference type="PANTHER" id="PTHR23501:SF154">
    <property type="entry name" value="MULTIDRUG-EFFLUX TRANSPORTER RV1634-RELATED"/>
    <property type="match status" value="1"/>
</dbReference>
<evidence type="ECO:0000256" key="5">
    <source>
        <dbReference type="SAM" id="Phobius"/>
    </source>
</evidence>
<keyword evidence="3 5" id="KW-1133">Transmembrane helix</keyword>
<feature type="transmembrane region" description="Helical" evidence="5">
    <location>
        <begin position="95"/>
        <end position="116"/>
    </location>
</feature>
<dbReference type="EMBL" id="VFOQ01000001">
    <property type="protein sequence ID" value="TQL59630.1"/>
    <property type="molecule type" value="Genomic_DNA"/>
</dbReference>
<comment type="caution">
    <text evidence="7">The sequence shown here is derived from an EMBL/GenBank/DDBJ whole genome shotgun (WGS) entry which is preliminary data.</text>
</comment>
<dbReference type="Pfam" id="PF07690">
    <property type="entry name" value="MFS_1"/>
    <property type="match status" value="1"/>
</dbReference>
<keyword evidence="2 5" id="KW-0812">Transmembrane</keyword>
<feature type="transmembrane region" description="Helical" evidence="5">
    <location>
        <begin position="379"/>
        <end position="403"/>
    </location>
</feature>
<feature type="transmembrane region" description="Helical" evidence="5">
    <location>
        <begin position="224"/>
        <end position="242"/>
    </location>
</feature>
<dbReference type="InterPro" id="IPR005829">
    <property type="entry name" value="Sugar_transporter_CS"/>
</dbReference>
<evidence type="ECO:0000256" key="4">
    <source>
        <dbReference type="ARBA" id="ARBA00023136"/>
    </source>
</evidence>
<dbReference type="InterPro" id="IPR020846">
    <property type="entry name" value="MFS_dom"/>
</dbReference>
<feature type="transmembrane region" description="Helical" evidence="5">
    <location>
        <begin position="66"/>
        <end position="88"/>
    </location>
</feature>
<accession>A0A542ZHJ9</accession>
<evidence type="ECO:0000256" key="2">
    <source>
        <dbReference type="ARBA" id="ARBA00022692"/>
    </source>
</evidence>
<organism evidence="7 8">
    <name type="scientific">Oryzihumus leptocrescens</name>
    <dbReference type="NCBI Taxonomy" id="297536"/>
    <lineage>
        <taxon>Bacteria</taxon>
        <taxon>Bacillati</taxon>
        <taxon>Actinomycetota</taxon>
        <taxon>Actinomycetes</taxon>
        <taxon>Micrococcales</taxon>
        <taxon>Intrasporangiaceae</taxon>
        <taxon>Oryzihumus</taxon>
    </lineage>
</organism>
<name>A0A542ZHJ9_9MICO</name>
<feature type="transmembrane region" description="Helical" evidence="5">
    <location>
        <begin position="183"/>
        <end position="203"/>
    </location>
</feature>
<dbReference type="GO" id="GO:0005886">
    <property type="term" value="C:plasma membrane"/>
    <property type="evidence" value="ECO:0007669"/>
    <property type="project" value="UniProtKB-SubCell"/>
</dbReference>
<dbReference type="PROSITE" id="PS50850">
    <property type="entry name" value="MFS"/>
    <property type="match status" value="1"/>
</dbReference>
<dbReference type="Proteomes" id="UP000319514">
    <property type="component" value="Unassembled WGS sequence"/>
</dbReference>
<evidence type="ECO:0000313" key="7">
    <source>
        <dbReference type="EMBL" id="TQL59630.1"/>
    </source>
</evidence>
<feature type="domain" description="Major facilitator superfamily (MFS) profile" evidence="6">
    <location>
        <begin position="30"/>
        <end position="474"/>
    </location>
</feature>
<feature type="transmembrane region" description="Helical" evidence="5">
    <location>
        <begin position="122"/>
        <end position="143"/>
    </location>
</feature>
<evidence type="ECO:0000256" key="3">
    <source>
        <dbReference type="ARBA" id="ARBA00022989"/>
    </source>
</evidence>
<feature type="transmembrane region" description="Helical" evidence="5">
    <location>
        <begin position="423"/>
        <end position="444"/>
    </location>
</feature>